<accession>A0ABU5AUR6</accession>
<dbReference type="RefSeq" id="WP_189521664.1">
    <property type="nucleotide sequence ID" value="NZ_JAVIIP010000017.1"/>
</dbReference>
<dbReference type="EMBL" id="JAVIIP010000017">
    <property type="protein sequence ID" value="MDX8541047.1"/>
    <property type="molecule type" value="Genomic_DNA"/>
</dbReference>
<organism evidence="1 2">
    <name type="scientific">Mesorhizobium abyssinicae</name>
    <dbReference type="NCBI Taxonomy" id="1209958"/>
    <lineage>
        <taxon>Bacteria</taxon>
        <taxon>Pseudomonadati</taxon>
        <taxon>Pseudomonadota</taxon>
        <taxon>Alphaproteobacteria</taxon>
        <taxon>Hyphomicrobiales</taxon>
        <taxon>Phyllobacteriaceae</taxon>
        <taxon>Mesorhizobium</taxon>
    </lineage>
</organism>
<protein>
    <submittedName>
        <fullName evidence="1">Uncharacterized protein</fullName>
    </submittedName>
</protein>
<dbReference type="Proteomes" id="UP001276564">
    <property type="component" value="Unassembled WGS sequence"/>
</dbReference>
<name>A0ABU5AUR6_9HYPH</name>
<comment type="caution">
    <text evidence="1">The sequence shown here is derived from an EMBL/GenBank/DDBJ whole genome shotgun (WGS) entry which is preliminary data.</text>
</comment>
<evidence type="ECO:0000313" key="2">
    <source>
        <dbReference type="Proteomes" id="UP001276564"/>
    </source>
</evidence>
<keyword evidence="2" id="KW-1185">Reference proteome</keyword>
<reference evidence="1 2" key="1">
    <citation type="submission" date="2023-08" db="EMBL/GenBank/DDBJ databases">
        <title>Implementing the SeqCode for naming new Mesorhizobium species isolated from Vachellia karroo root nodules.</title>
        <authorList>
            <person name="Van Lill M."/>
        </authorList>
    </citation>
    <scope>NUCLEOTIDE SEQUENCE [LARGE SCALE GENOMIC DNA]</scope>
    <source>
        <strain evidence="1 2">VK4B</strain>
    </source>
</reference>
<gene>
    <name evidence="1" type="ORF">RFM23_25855</name>
</gene>
<proteinExistence type="predicted"/>
<sequence length="59" mass="6670">MPPKFGRGFVEECDEALLVGGVDGDWQRLQQIEGMGAREPDAAMFNRIHRPPRLSMLEN</sequence>
<evidence type="ECO:0000313" key="1">
    <source>
        <dbReference type="EMBL" id="MDX8541047.1"/>
    </source>
</evidence>